<dbReference type="Gene3D" id="2.60.40.10">
    <property type="entry name" value="Immunoglobulins"/>
    <property type="match status" value="2"/>
</dbReference>
<dbReference type="Pfam" id="PF07654">
    <property type="entry name" value="C1-set"/>
    <property type="match status" value="1"/>
</dbReference>
<evidence type="ECO:0000313" key="7">
    <source>
        <dbReference type="Proteomes" id="UP000694724"/>
    </source>
</evidence>
<sequence length="345" mass="38615">MRNNGDKMHVNCELINEAGEKKRGNKEESLSLDNEKGKRGGCHLKMLTLLLLLLGLGSGFGVLLSQKPSRDICQRGTSVMIQCQVDSEFTYMYWYRQLLGQSLTLMAAVGRDFEATYESGFTKEKFPISRPNLMFSILTVSNVSSEDSSSYFCSAGDTFGLGTRLTVTEDLQQVRPPKVAVFEPSEAEISRTQKATLVCLATGFYPDHVELSWWVNGKQVQSGVSTDLQPYREDPSRNDSSYCLSSRLRVTAAFWHNPRNHFRCQVQFYGLTEDDEWEYNWTKPITQNISAEAWGKADCGFSSASYQQGVLSATLLYEILLGKATLYAVLVSALVLMATVKKKDS</sequence>
<organism evidence="6 7">
    <name type="scientific">Sus scrofa</name>
    <name type="common">Pig</name>
    <dbReference type="NCBI Taxonomy" id="9823"/>
    <lineage>
        <taxon>Eukaryota</taxon>
        <taxon>Metazoa</taxon>
        <taxon>Chordata</taxon>
        <taxon>Craniata</taxon>
        <taxon>Vertebrata</taxon>
        <taxon>Euteleostomi</taxon>
        <taxon>Mammalia</taxon>
        <taxon>Eutheria</taxon>
        <taxon>Laurasiatheria</taxon>
        <taxon>Artiodactyla</taxon>
        <taxon>Suina</taxon>
        <taxon>Suidae</taxon>
        <taxon>Sus</taxon>
    </lineage>
</organism>
<keyword evidence="3" id="KW-0325">Glycoprotein</keyword>
<dbReference type="GO" id="GO:0042101">
    <property type="term" value="C:T cell receptor complex"/>
    <property type="evidence" value="ECO:0007669"/>
    <property type="project" value="UniProtKB-ARBA"/>
</dbReference>
<evidence type="ECO:0000259" key="5">
    <source>
        <dbReference type="PROSITE" id="PS50835"/>
    </source>
</evidence>
<feature type="transmembrane region" description="Helical" evidence="4">
    <location>
        <begin position="315"/>
        <end position="340"/>
    </location>
</feature>
<dbReference type="InterPro" id="IPR050413">
    <property type="entry name" value="TCR_beta_variable"/>
</dbReference>
<keyword evidence="1" id="KW-0732">Signal</keyword>
<evidence type="ECO:0000256" key="3">
    <source>
        <dbReference type="ARBA" id="ARBA00023180"/>
    </source>
</evidence>
<dbReference type="Pfam" id="PF07686">
    <property type="entry name" value="V-set"/>
    <property type="match status" value="1"/>
</dbReference>
<dbReference type="PANTHER" id="PTHR23268">
    <property type="entry name" value="T-CELL RECEPTOR BETA CHAIN"/>
    <property type="match status" value="1"/>
</dbReference>
<reference evidence="6" key="1">
    <citation type="submission" date="2025-08" db="UniProtKB">
        <authorList>
            <consortium name="Ensembl"/>
        </authorList>
    </citation>
    <scope>IDENTIFICATION</scope>
</reference>
<feature type="domain" description="Ig-like" evidence="5">
    <location>
        <begin position="177"/>
        <end position="267"/>
    </location>
</feature>
<dbReference type="InterPro" id="IPR036179">
    <property type="entry name" value="Ig-like_dom_sf"/>
</dbReference>
<dbReference type="SMART" id="SM00409">
    <property type="entry name" value="IG"/>
    <property type="match status" value="1"/>
</dbReference>
<dbReference type="GO" id="GO:0002376">
    <property type="term" value="P:immune system process"/>
    <property type="evidence" value="ECO:0007669"/>
    <property type="project" value="UniProtKB-KW"/>
</dbReference>
<protein>
    <recommendedName>
        <fullName evidence="5">Ig-like domain-containing protein</fullName>
    </recommendedName>
</protein>
<dbReference type="InterPro" id="IPR003597">
    <property type="entry name" value="Ig_C1-set"/>
</dbReference>
<dbReference type="AlphaFoldDB" id="A0A8D1RLU2"/>
<keyword evidence="4" id="KW-0472">Membrane</keyword>
<name>A0A8D1RLU2_PIG</name>
<dbReference type="InterPro" id="IPR013783">
    <property type="entry name" value="Ig-like_fold"/>
</dbReference>
<dbReference type="SMART" id="SM00407">
    <property type="entry name" value="IGc1"/>
    <property type="match status" value="1"/>
</dbReference>
<evidence type="ECO:0000313" key="6">
    <source>
        <dbReference type="Ensembl" id="ENSSSCP00055038388.1"/>
    </source>
</evidence>
<dbReference type="FunFam" id="2.60.40.10:FF:001090">
    <property type="entry name" value="T cell receptor beta constant 1"/>
    <property type="match status" value="1"/>
</dbReference>
<dbReference type="PROSITE" id="PS50835">
    <property type="entry name" value="IG_LIKE"/>
    <property type="match status" value="2"/>
</dbReference>
<proteinExistence type="predicted"/>
<feature type="transmembrane region" description="Helical" evidence="4">
    <location>
        <begin position="46"/>
        <end position="64"/>
    </location>
</feature>
<keyword evidence="4" id="KW-1133">Transmembrane helix</keyword>
<keyword evidence="2" id="KW-0391">Immunity</keyword>
<keyword evidence="4" id="KW-0812">Transmembrane</keyword>
<accession>A0A8D1RLU2</accession>
<dbReference type="CDD" id="cd05769">
    <property type="entry name" value="IgC1_TCR_beta"/>
    <property type="match status" value="1"/>
</dbReference>
<dbReference type="SUPFAM" id="SSF48726">
    <property type="entry name" value="Immunoglobulin"/>
    <property type="match status" value="2"/>
</dbReference>
<dbReference type="Ensembl" id="ENSSSCT00055048093.1">
    <property type="protein sequence ID" value="ENSSSCP00055038388.1"/>
    <property type="gene ID" value="ENSSSCG00055024321.1"/>
</dbReference>
<evidence type="ECO:0000256" key="4">
    <source>
        <dbReference type="SAM" id="Phobius"/>
    </source>
</evidence>
<dbReference type="InterPro" id="IPR003599">
    <property type="entry name" value="Ig_sub"/>
</dbReference>
<dbReference type="InterPro" id="IPR013106">
    <property type="entry name" value="Ig_V-set"/>
</dbReference>
<dbReference type="Proteomes" id="UP000694724">
    <property type="component" value="Unplaced"/>
</dbReference>
<feature type="domain" description="Ig-like" evidence="5">
    <location>
        <begin position="76"/>
        <end position="168"/>
    </location>
</feature>
<evidence type="ECO:0000256" key="1">
    <source>
        <dbReference type="ARBA" id="ARBA00022729"/>
    </source>
</evidence>
<dbReference type="InterPro" id="IPR007110">
    <property type="entry name" value="Ig-like_dom"/>
</dbReference>
<dbReference type="PANTHER" id="PTHR23268:SF117">
    <property type="entry name" value="T CELL RECEPTOR BETA VARIABLE 29-1"/>
    <property type="match status" value="1"/>
</dbReference>
<evidence type="ECO:0000256" key="2">
    <source>
        <dbReference type="ARBA" id="ARBA00022859"/>
    </source>
</evidence>